<dbReference type="AlphaFoldDB" id="A0A2M7V6P0"/>
<evidence type="ECO:0000256" key="10">
    <source>
        <dbReference type="PIRNR" id="PIRNR003097"/>
    </source>
</evidence>
<evidence type="ECO:0000256" key="2">
    <source>
        <dbReference type="ARBA" id="ARBA00007379"/>
    </source>
</evidence>
<dbReference type="InterPro" id="IPR040690">
    <property type="entry name" value="FtsX_ECD"/>
</dbReference>
<dbReference type="InterPro" id="IPR003838">
    <property type="entry name" value="ABC3_permease_C"/>
</dbReference>
<evidence type="ECO:0000256" key="3">
    <source>
        <dbReference type="ARBA" id="ARBA00021907"/>
    </source>
</evidence>
<evidence type="ECO:0000256" key="9">
    <source>
        <dbReference type="ARBA" id="ARBA00023306"/>
    </source>
</evidence>
<evidence type="ECO:0000313" key="14">
    <source>
        <dbReference type="EMBL" id="PIZ94335.1"/>
    </source>
</evidence>
<keyword evidence="8 10" id="KW-0472">Membrane</keyword>
<dbReference type="GO" id="GO:0051301">
    <property type="term" value="P:cell division"/>
    <property type="evidence" value="ECO:0007669"/>
    <property type="project" value="UniProtKB-KW"/>
</dbReference>
<feature type="transmembrane region" description="Helical" evidence="11">
    <location>
        <begin position="230"/>
        <end position="251"/>
    </location>
</feature>
<organism evidence="14 15">
    <name type="scientific">Candidatus Magasanikbacteria bacterium CG_4_10_14_0_2_um_filter_37_12</name>
    <dbReference type="NCBI Taxonomy" id="1974637"/>
    <lineage>
        <taxon>Bacteria</taxon>
        <taxon>Candidatus Magasanikiibacteriota</taxon>
    </lineage>
</organism>
<dbReference type="Pfam" id="PF02687">
    <property type="entry name" value="FtsX"/>
    <property type="match status" value="1"/>
</dbReference>
<proteinExistence type="inferred from homology"/>
<evidence type="ECO:0000256" key="7">
    <source>
        <dbReference type="ARBA" id="ARBA00022989"/>
    </source>
</evidence>
<keyword evidence="6 11" id="KW-0812">Transmembrane</keyword>
<evidence type="ECO:0000259" key="12">
    <source>
        <dbReference type="Pfam" id="PF02687"/>
    </source>
</evidence>
<evidence type="ECO:0000259" key="13">
    <source>
        <dbReference type="Pfam" id="PF18075"/>
    </source>
</evidence>
<evidence type="ECO:0000256" key="6">
    <source>
        <dbReference type="ARBA" id="ARBA00022692"/>
    </source>
</evidence>
<dbReference type="PANTHER" id="PTHR47755">
    <property type="entry name" value="CELL DIVISION PROTEIN FTSX"/>
    <property type="match status" value="1"/>
</dbReference>
<keyword evidence="7 11" id="KW-1133">Transmembrane helix</keyword>
<dbReference type="InterPro" id="IPR004513">
    <property type="entry name" value="FtsX"/>
</dbReference>
<evidence type="ECO:0000256" key="11">
    <source>
        <dbReference type="SAM" id="Phobius"/>
    </source>
</evidence>
<sequence length="302" mass="34196">MFSFLRIIKFALQDIGRNFGLSLMTILILILMLLSVNTLFVIQILTNQATQSIKDQIDVSIYFNADSTDEEIKEVTEYINSFPEVVEVTFYSSEQVLDDFKKTHAGNEEILASLDELDENPLGPTTVIKTRVPSDYPNIIAALNIPEYENIIESKTFTDTEVAIRKIDNITTQVERFTIALSTFFGIIAFLIIFNTIRIAIYTQRIEISIKKLVGATNWFVRGPFLVESLIFSVVSTAVTFSLVLFIISFIDPYVGVIFNKTAFLTNYYLDNIILLVGVQFGVVLLLTLFSSILAIRRHLKV</sequence>
<keyword evidence="5 10" id="KW-0132">Cell division</keyword>
<feature type="domain" description="ABC3 transporter permease C-terminal" evidence="12">
    <location>
        <begin position="180"/>
        <end position="300"/>
    </location>
</feature>
<keyword evidence="9 10" id="KW-0131">Cell cycle</keyword>
<feature type="domain" description="FtsX extracellular" evidence="13">
    <location>
        <begin position="58"/>
        <end position="143"/>
    </location>
</feature>
<feature type="transmembrane region" description="Helical" evidence="11">
    <location>
        <begin position="21"/>
        <end position="45"/>
    </location>
</feature>
<reference evidence="15" key="1">
    <citation type="submission" date="2017-09" db="EMBL/GenBank/DDBJ databases">
        <title>Depth-based differentiation of microbial function through sediment-hosted aquifers and enrichment of novel symbionts in the deep terrestrial subsurface.</title>
        <authorList>
            <person name="Probst A.J."/>
            <person name="Ladd B."/>
            <person name="Jarett J.K."/>
            <person name="Geller-Mcgrath D.E."/>
            <person name="Sieber C.M.K."/>
            <person name="Emerson J.B."/>
            <person name="Anantharaman K."/>
            <person name="Thomas B.C."/>
            <person name="Malmstrom R."/>
            <person name="Stieglmeier M."/>
            <person name="Klingl A."/>
            <person name="Woyke T."/>
            <person name="Ryan C.M."/>
            <person name="Banfield J.F."/>
        </authorList>
    </citation>
    <scope>NUCLEOTIDE SEQUENCE [LARGE SCALE GENOMIC DNA]</scope>
</reference>
<dbReference type="EMBL" id="PFPK01000046">
    <property type="protein sequence ID" value="PIZ94335.1"/>
    <property type="molecule type" value="Genomic_DNA"/>
</dbReference>
<feature type="transmembrane region" description="Helical" evidence="11">
    <location>
        <begin position="273"/>
        <end position="296"/>
    </location>
</feature>
<dbReference type="Proteomes" id="UP000228568">
    <property type="component" value="Unassembled WGS sequence"/>
</dbReference>
<comment type="subcellular location">
    <subcellularLocation>
        <location evidence="1">Cell membrane</location>
        <topology evidence="1">Multi-pass membrane protein</topology>
    </subcellularLocation>
</comment>
<comment type="caution">
    <text evidence="14">The sequence shown here is derived from an EMBL/GenBank/DDBJ whole genome shotgun (WGS) entry which is preliminary data.</text>
</comment>
<accession>A0A2M7V6P0</accession>
<evidence type="ECO:0000256" key="1">
    <source>
        <dbReference type="ARBA" id="ARBA00004651"/>
    </source>
</evidence>
<feature type="transmembrane region" description="Helical" evidence="11">
    <location>
        <begin position="179"/>
        <end position="201"/>
    </location>
</feature>
<evidence type="ECO:0000256" key="4">
    <source>
        <dbReference type="ARBA" id="ARBA00022475"/>
    </source>
</evidence>
<dbReference type="PANTHER" id="PTHR47755:SF1">
    <property type="entry name" value="CELL DIVISION PROTEIN FTSX"/>
    <property type="match status" value="1"/>
</dbReference>
<evidence type="ECO:0000256" key="5">
    <source>
        <dbReference type="ARBA" id="ARBA00022618"/>
    </source>
</evidence>
<comment type="similarity">
    <text evidence="2 10">Belongs to the ABC-4 integral membrane protein family. FtsX subfamily.</text>
</comment>
<evidence type="ECO:0000256" key="8">
    <source>
        <dbReference type="ARBA" id="ARBA00023136"/>
    </source>
</evidence>
<keyword evidence="4 10" id="KW-1003">Cell membrane</keyword>
<dbReference type="GO" id="GO:0005886">
    <property type="term" value="C:plasma membrane"/>
    <property type="evidence" value="ECO:0007669"/>
    <property type="project" value="UniProtKB-SubCell"/>
</dbReference>
<name>A0A2M7V6P0_9BACT</name>
<evidence type="ECO:0000313" key="15">
    <source>
        <dbReference type="Proteomes" id="UP000228568"/>
    </source>
</evidence>
<gene>
    <name evidence="14" type="ORF">COX81_03830</name>
</gene>
<dbReference type="PIRSF" id="PIRSF003097">
    <property type="entry name" value="FtsX"/>
    <property type="match status" value="1"/>
</dbReference>
<dbReference type="Pfam" id="PF18075">
    <property type="entry name" value="FtsX_ECD"/>
    <property type="match status" value="1"/>
</dbReference>
<protein>
    <recommendedName>
        <fullName evidence="3 10">Cell division protein FtsX</fullName>
    </recommendedName>
</protein>
<dbReference type="Gene3D" id="3.30.70.3040">
    <property type="match status" value="1"/>
</dbReference>